<feature type="signal peptide" evidence="2">
    <location>
        <begin position="1"/>
        <end position="20"/>
    </location>
</feature>
<dbReference type="Pfam" id="PF08246">
    <property type="entry name" value="Inhibitor_I29"/>
    <property type="match status" value="1"/>
</dbReference>
<dbReference type="InterPro" id="IPR039417">
    <property type="entry name" value="Peptidase_C1A_papain-like"/>
</dbReference>
<dbReference type="EMBL" id="GGYP01006585">
    <property type="protein sequence ID" value="MDE51356.1"/>
    <property type="molecule type" value="Transcribed_RNA"/>
</dbReference>
<dbReference type="InterPro" id="IPR013201">
    <property type="entry name" value="Prot_inhib_I29"/>
</dbReference>
<protein>
    <submittedName>
        <fullName evidence="5">Cathepsin L</fullName>
    </submittedName>
</protein>
<proteinExistence type="inferred from homology"/>
<dbReference type="SMART" id="SM00645">
    <property type="entry name" value="Pept_C1"/>
    <property type="match status" value="1"/>
</dbReference>
<evidence type="ECO:0000256" key="2">
    <source>
        <dbReference type="SAM" id="SignalP"/>
    </source>
</evidence>
<reference evidence="5" key="1">
    <citation type="submission" date="2018-10" db="EMBL/GenBank/DDBJ databases">
        <title>Transcriptome assembly of Aceria tosichella (Wheat curl mite) Type 2.</title>
        <authorList>
            <person name="Scully E.D."/>
            <person name="Geib S.M."/>
            <person name="Palmer N.A."/>
            <person name="Gupta A.K."/>
            <person name="Sarath G."/>
            <person name="Tatineni S."/>
        </authorList>
    </citation>
    <scope>NUCLEOTIDE SEQUENCE</scope>
    <source>
        <strain evidence="5">LincolnNE</strain>
    </source>
</reference>
<dbReference type="PANTHER" id="PTHR12411">
    <property type="entry name" value="CYSTEINE PROTEASE FAMILY C1-RELATED"/>
    <property type="match status" value="1"/>
</dbReference>
<dbReference type="SMART" id="SM00848">
    <property type="entry name" value="Inhibitor_I29"/>
    <property type="match status" value="1"/>
</dbReference>
<feature type="domain" description="Peptidase C1A papain C-terminal" evidence="3">
    <location>
        <begin position="114"/>
        <end position="321"/>
    </location>
</feature>
<evidence type="ECO:0000256" key="1">
    <source>
        <dbReference type="ARBA" id="ARBA00008455"/>
    </source>
</evidence>
<evidence type="ECO:0000313" key="5">
    <source>
        <dbReference type="EMBL" id="MDE51356.1"/>
    </source>
</evidence>
<feature type="chain" id="PRO_5026347950" evidence="2">
    <location>
        <begin position="21"/>
        <end position="323"/>
    </location>
</feature>
<dbReference type="InterPro" id="IPR038765">
    <property type="entry name" value="Papain-like_cys_pep_sf"/>
</dbReference>
<evidence type="ECO:0000259" key="4">
    <source>
        <dbReference type="SMART" id="SM00848"/>
    </source>
</evidence>
<dbReference type="Gene3D" id="3.90.70.10">
    <property type="entry name" value="Cysteine proteinases"/>
    <property type="match status" value="1"/>
</dbReference>
<evidence type="ECO:0000259" key="3">
    <source>
        <dbReference type="SMART" id="SM00645"/>
    </source>
</evidence>
<dbReference type="CDD" id="cd02248">
    <property type="entry name" value="Peptidase_C1A"/>
    <property type="match status" value="1"/>
</dbReference>
<comment type="similarity">
    <text evidence="1">Belongs to the peptidase C1 family.</text>
</comment>
<dbReference type="SUPFAM" id="SSF54001">
    <property type="entry name" value="Cysteine proteinases"/>
    <property type="match status" value="1"/>
</dbReference>
<organism evidence="5">
    <name type="scientific">Aceria tosichella</name>
    <name type="common">wheat curl mite</name>
    <dbReference type="NCBI Taxonomy" id="561515"/>
    <lineage>
        <taxon>Eukaryota</taxon>
        <taxon>Metazoa</taxon>
        <taxon>Ecdysozoa</taxon>
        <taxon>Arthropoda</taxon>
        <taxon>Chelicerata</taxon>
        <taxon>Arachnida</taxon>
        <taxon>Acari</taxon>
        <taxon>Acariformes</taxon>
        <taxon>Trombidiformes</taxon>
        <taxon>Prostigmata</taxon>
        <taxon>Eupodina</taxon>
        <taxon>Eriophyoidea</taxon>
        <taxon>Eriophyidae</taxon>
        <taxon>Eriophyinae</taxon>
        <taxon>Aceriini</taxon>
        <taxon>Aceria</taxon>
    </lineage>
</organism>
<accession>A0A6G1SLE3</accession>
<sequence length="323" mass="36069">MRTLIVLLVCLASIGQLVLARHSSLSEWTLYKKQHGKVYETPEEDAHRYSLFMAAKDKIERHNQDPSSRYKLGLNHLSDWTEEEFDRLNEAHYNTDEASQESAISINPEPIFDLPDEADWRVVGSSVTPVKDQGKFSTGVAFAVAGSLEGRMVWASTIKELADLSVQNIIDCSNNTQDPFVAFSAVLKEGGIEADSDYPYEGSVSKCRFDSSKSLITFNLVAVPDKNEDVLKAVTYRFGPVTAGVSTRGWQNYKSGVFDSPDCGDDIDATVLIVGYGTDPKLGDYWLVKNSLSEKWGEQGYMRLQRGVKRCGIGSQITYPWFY</sequence>
<dbReference type="GO" id="GO:0008234">
    <property type="term" value="F:cysteine-type peptidase activity"/>
    <property type="evidence" value="ECO:0007669"/>
    <property type="project" value="InterPro"/>
</dbReference>
<feature type="domain" description="Cathepsin propeptide inhibitor" evidence="4">
    <location>
        <begin position="28"/>
        <end position="85"/>
    </location>
</feature>
<name>A0A6G1SLE3_9ACAR</name>
<dbReference type="Pfam" id="PF00112">
    <property type="entry name" value="Peptidase_C1"/>
    <property type="match status" value="1"/>
</dbReference>
<dbReference type="AlphaFoldDB" id="A0A6G1SLE3"/>
<dbReference type="GO" id="GO:0006508">
    <property type="term" value="P:proteolysis"/>
    <property type="evidence" value="ECO:0007669"/>
    <property type="project" value="InterPro"/>
</dbReference>
<dbReference type="InterPro" id="IPR013128">
    <property type="entry name" value="Peptidase_C1A"/>
</dbReference>
<dbReference type="InterPro" id="IPR000668">
    <property type="entry name" value="Peptidase_C1A_C"/>
</dbReference>
<keyword evidence="2" id="KW-0732">Signal</keyword>
<gene>
    <name evidence="5" type="primary">CATL_23</name>
    <name evidence="5" type="ORF">g.13515</name>
</gene>